<evidence type="ECO:0000259" key="4">
    <source>
        <dbReference type="SMART" id="SM00829"/>
    </source>
</evidence>
<dbReference type="InterPro" id="IPR050129">
    <property type="entry name" value="Zn_alcohol_dh"/>
</dbReference>
<protein>
    <recommendedName>
        <fullName evidence="4">Enoyl reductase (ER) domain-containing protein</fullName>
    </recommendedName>
</protein>
<dbReference type="Pfam" id="PF00107">
    <property type="entry name" value="ADH_zinc_N"/>
    <property type="match status" value="1"/>
</dbReference>
<dbReference type="Gene3D" id="3.40.50.720">
    <property type="entry name" value="NAD(P)-binding Rossmann-like Domain"/>
    <property type="match status" value="1"/>
</dbReference>
<dbReference type="InterPro" id="IPR013149">
    <property type="entry name" value="ADH-like_C"/>
</dbReference>
<dbReference type="PANTHER" id="PTHR43401">
    <property type="entry name" value="L-THREONINE 3-DEHYDROGENASE"/>
    <property type="match status" value="1"/>
</dbReference>
<dbReference type="InterPro" id="IPR002328">
    <property type="entry name" value="ADH_Zn_CS"/>
</dbReference>
<accession>A0A381W758</accession>
<evidence type="ECO:0000256" key="1">
    <source>
        <dbReference type="ARBA" id="ARBA00022723"/>
    </source>
</evidence>
<name>A0A381W758_9ZZZZ</name>
<feature type="domain" description="Enoyl reductase (ER)" evidence="4">
    <location>
        <begin position="8"/>
        <end position="333"/>
    </location>
</feature>
<keyword evidence="2" id="KW-0862">Zinc</keyword>
<dbReference type="SUPFAM" id="SSF50129">
    <property type="entry name" value="GroES-like"/>
    <property type="match status" value="1"/>
</dbReference>
<keyword evidence="3" id="KW-0560">Oxidoreductase</keyword>
<dbReference type="Gene3D" id="3.90.180.10">
    <property type="entry name" value="Medium-chain alcohol dehydrogenases, catalytic domain"/>
    <property type="match status" value="1"/>
</dbReference>
<dbReference type="InterPro" id="IPR036291">
    <property type="entry name" value="NAD(P)-bd_dom_sf"/>
</dbReference>
<evidence type="ECO:0000256" key="2">
    <source>
        <dbReference type="ARBA" id="ARBA00022833"/>
    </source>
</evidence>
<dbReference type="InterPro" id="IPR020843">
    <property type="entry name" value="ER"/>
</dbReference>
<dbReference type="GO" id="GO:0008270">
    <property type="term" value="F:zinc ion binding"/>
    <property type="evidence" value="ECO:0007669"/>
    <property type="project" value="InterPro"/>
</dbReference>
<reference evidence="5" key="1">
    <citation type="submission" date="2018-05" db="EMBL/GenBank/DDBJ databases">
        <authorList>
            <person name="Lanie J.A."/>
            <person name="Ng W.-L."/>
            <person name="Kazmierczak K.M."/>
            <person name="Andrzejewski T.M."/>
            <person name="Davidsen T.M."/>
            <person name="Wayne K.J."/>
            <person name="Tettelin H."/>
            <person name="Glass J.I."/>
            <person name="Rusch D."/>
            <person name="Podicherti R."/>
            <person name="Tsui H.-C.T."/>
            <person name="Winkler M.E."/>
        </authorList>
    </citation>
    <scope>NUCLEOTIDE SEQUENCE</scope>
</reference>
<dbReference type="SMART" id="SM00829">
    <property type="entry name" value="PKS_ER"/>
    <property type="match status" value="1"/>
</dbReference>
<proteinExistence type="predicted"/>
<dbReference type="Pfam" id="PF08240">
    <property type="entry name" value="ADH_N"/>
    <property type="match status" value="1"/>
</dbReference>
<dbReference type="PANTHER" id="PTHR43401:SF2">
    <property type="entry name" value="L-THREONINE 3-DEHYDROGENASE"/>
    <property type="match status" value="1"/>
</dbReference>
<evidence type="ECO:0000256" key="3">
    <source>
        <dbReference type="ARBA" id="ARBA00023002"/>
    </source>
</evidence>
<dbReference type="AlphaFoldDB" id="A0A381W758"/>
<gene>
    <name evidence="5" type="ORF">METZ01_LOCUS101233</name>
</gene>
<dbReference type="SUPFAM" id="SSF51735">
    <property type="entry name" value="NAD(P)-binding Rossmann-fold domains"/>
    <property type="match status" value="1"/>
</dbReference>
<evidence type="ECO:0000313" key="5">
    <source>
        <dbReference type="EMBL" id="SVA48379.1"/>
    </source>
</evidence>
<keyword evidence="1" id="KW-0479">Metal-binding</keyword>
<dbReference type="EMBL" id="UINC01010917">
    <property type="protein sequence ID" value="SVA48379.1"/>
    <property type="molecule type" value="Genomic_DNA"/>
</dbReference>
<dbReference type="InterPro" id="IPR013154">
    <property type="entry name" value="ADH-like_N"/>
</dbReference>
<dbReference type="InterPro" id="IPR011032">
    <property type="entry name" value="GroES-like_sf"/>
</dbReference>
<sequence length="335" mass="34435">MRAAIYRGKGNLEVVEIAVPPVGPSEVRVAVEYCGVCGTDLHDVLDGWGVSGSIGGHEWSGRVVEVGSSARLEMGTLVVGHPGSACGRCAACQAGRPNLCEGRSTAGVEQSHGAFADYVVVDSAQAVTVPPGVEARAAAYAEPLAVALHALELAGVDPGHRVMVSGCGPIGAATVAALIAQGHDDVVVVEPSPLRRDLAVRLGATVLEPSDLETPWHPGIAVDEPVDAVIETSGVRAAVESGLAQLVACGRMILVGTGMDFPRLDTNRIILNELVVTGAYTYGATGFTSALELISSGRLPLDDLLEPGSVGLDALFDTMVRLRSGEVAGKVLVRP</sequence>
<dbReference type="PROSITE" id="PS00059">
    <property type="entry name" value="ADH_ZINC"/>
    <property type="match status" value="1"/>
</dbReference>
<dbReference type="GO" id="GO:0016491">
    <property type="term" value="F:oxidoreductase activity"/>
    <property type="evidence" value="ECO:0007669"/>
    <property type="project" value="UniProtKB-KW"/>
</dbReference>
<organism evidence="5">
    <name type="scientific">marine metagenome</name>
    <dbReference type="NCBI Taxonomy" id="408172"/>
    <lineage>
        <taxon>unclassified sequences</taxon>
        <taxon>metagenomes</taxon>
        <taxon>ecological metagenomes</taxon>
    </lineage>
</organism>